<evidence type="ECO:0000313" key="2">
    <source>
        <dbReference type="EMBL" id="GGE59766.1"/>
    </source>
</evidence>
<feature type="transmembrane region" description="Helical" evidence="1">
    <location>
        <begin position="15"/>
        <end position="38"/>
    </location>
</feature>
<evidence type="ECO:0000256" key="1">
    <source>
        <dbReference type="SAM" id="Phobius"/>
    </source>
</evidence>
<organism evidence="2 3">
    <name type="scientific">Actibacterium pelagium</name>
    <dbReference type="NCBI Taxonomy" id="2029103"/>
    <lineage>
        <taxon>Bacteria</taxon>
        <taxon>Pseudomonadati</taxon>
        <taxon>Pseudomonadota</taxon>
        <taxon>Alphaproteobacteria</taxon>
        <taxon>Rhodobacterales</taxon>
        <taxon>Roseobacteraceae</taxon>
        <taxon>Actibacterium</taxon>
    </lineage>
</organism>
<protein>
    <recommendedName>
        <fullName evidence="4">Heavy-metal resistance</fullName>
    </recommendedName>
</protein>
<dbReference type="RefSeq" id="WP_095595573.1">
    <property type="nucleotide sequence ID" value="NZ_BMKN01000003.1"/>
</dbReference>
<proteinExistence type="predicted"/>
<keyword evidence="1" id="KW-0812">Transmembrane</keyword>
<evidence type="ECO:0000313" key="3">
    <source>
        <dbReference type="Proteomes" id="UP000606730"/>
    </source>
</evidence>
<accession>A0A917AKY0</accession>
<dbReference type="OrthoDB" id="7708236at2"/>
<dbReference type="EMBL" id="BMKN01000003">
    <property type="protein sequence ID" value="GGE59766.1"/>
    <property type="molecule type" value="Genomic_DNA"/>
</dbReference>
<name>A0A917AKY0_9RHOB</name>
<keyword evidence="1" id="KW-0472">Membrane</keyword>
<dbReference type="Pfam" id="PF13801">
    <property type="entry name" value="Metal_resist"/>
    <property type="match status" value="1"/>
</dbReference>
<evidence type="ECO:0008006" key="4">
    <source>
        <dbReference type="Google" id="ProtNLM"/>
    </source>
</evidence>
<sequence length="174" mass="19266">MSDATPNPRSSRRSWLRIALLISLILNLLFVGLVLGAAAGKRRVDANIGLPDERVLSQLGPYGRALPAEHRKALAEELRPKPGDARKTRKELRDGFQQYLTLLRAETFDVQAVSDLLTAQQKLVSGRATAGREALLQRLAGMSAEDRKAYADSLQKVLRRGPGRDRAPSYEKRP</sequence>
<keyword evidence="1" id="KW-1133">Transmembrane helix</keyword>
<reference evidence="2" key="2">
    <citation type="submission" date="2020-09" db="EMBL/GenBank/DDBJ databases">
        <authorList>
            <person name="Sun Q."/>
            <person name="Zhou Y."/>
        </authorList>
    </citation>
    <scope>NUCLEOTIDE SEQUENCE</scope>
    <source>
        <strain evidence="2">CGMCC 1.16012</strain>
    </source>
</reference>
<gene>
    <name evidence="2" type="ORF">GCM10011517_29190</name>
</gene>
<dbReference type="AlphaFoldDB" id="A0A917AKY0"/>
<dbReference type="InterPro" id="IPR025961">
    <property type="entry name" value="Metal_resist"/>
</dbReference>
<reference evidence="2" key="1">
    <citation type="journal article" date="2014" name="Int. J. Syst. Evol. Microbiol.">
        <title>Complete genome sequence of Corynebacterium casei LMG S-19264T (=DSM 44701T), isolated from a smear-ripened cheese.</title>
        <authorList>
            <consortium name="US DOE Joint Genome Institute (JGI-PGF)"/>
            <person name="Walter F."/>
            <person name="Albersmeier A."/>
            <person name="Kalinowski J."/>
            <person name="Ruckert C."/>
        </authorList>
    </citation>
    <scope>NUCLEOTIDE SEQUENCE</scope>
    <source>
        <strain evidence="2">CGMCC 1.16012</strain>
    </source>
</reference>
<keyword evidence="3" id="KW-1185">Reference proteome</keyword>
<comment type="caution">
    <text evidence="2">The sequence shown here is derived from an EMBL/GenBank/DDBJ whole genome shotgun (WGS) entry which is preliminary data.</text>
</comment>
<dbReference type="Proteomes" id="UP000606730">
    <property type="component" value="Unassembled WGS sequence"/>
</dbReference>